<gene>
    <name evidence="5" type="ORF">HYC85_022790</name>
</gene>
<feature type="signal peptide" evidence="4">
    <location>
        <begin position="1"/>
        <end position="23"/>
    </location>
</feature>
<evidence type="ECO:0008006" key="7">
    <source>
        <dbReference type="Google" id="ProtNLM"/>
    </source>
</evidence>
<accession>A0A7J7GF07</accession>
<protein>
    <recommendedName>
        <fullName evidence="7">SGNH hydrolase-type esterase domain-containing protein</fullName>
    </recommendedName>
</protein>
<dbReference type="InterPro" id="IPR036514">
    <property type="entry name" value="SGNH_hydro_sf"/>
</dbReference>
<keyword evidence="3" id="KW-0442">Lipid degradation</keyword>
<dbReference type="CDD" id="cd01837">
    <property type="entry name" value="SGNH_plant_lipase_like"/>
    <property type="match status" value="1"/>
</dbReference>
<keyword evidence="6" id="KW-1185">Reference proteome</keyword>
<proteinExistence type="inferred from homology"/>
<sequence>MNSPVIFALFVFISALFLQPSALQYPQELINGYQSDLIGDLTSPTMSPSQSRHPLTYPTATSSLPVPALFVIGDSSVDCGTNNFLGTFARADRLPYGRDFDTHQPTGRFCNGRIPVDYLAKRLGLPFVPSYLGQTGSVEDMIHGVNYASAGAGIIFSSGSELGQHISFTQQIQQVTDTIQQFTLNMGEDVATKLISNSVFYISIGTNDYIHYYLRNVSNVQSLYLPWSFNQFLATTVKQEIKNLYNANVRKVVVMGLPPIGCAPYYLWSYQSENGECVQMINDMILELNFVLRYIVEELSQELIEADIIFCDVFEASMDIIKNNDRYGFNVTTDACCGLGKYKGWIMCISPEMACNNASNHLWWDQFHPTDAVNAILADNVWSGLHTEICYPMNLQNMIAQKAR</sequence>
<dbReference type="Gene3D" id="3.40.50.1110">
    <property type="entry name" value="SGNH hydrolase"/>
    <property type="match status" value="1"/>
</dbReference>
<dbReference type="GO" id="GO:0016042">
    <property type="term" value="P:lipid catabolic process"/>
    <property type="evidence" value="ECO:0007669"/>
    <property type="project" value="UniProtKB-KW"/>
</dbReference>
<comment type="similarity">
    <text evidence="1">Belongs to the 'GDSL' lipolytic enzyme family.</text>
</comment>
<dbReference type="SUPFAM" id="SSF52266">
    <property type="entry name" value="SGNH hydrolase"/>
    <property type="match status" value="1"/>
</dbReference>
<dbReference type="GO" id="GO:0016788">
    <property type="term" value="F:hydrolase activity, acting on ester bonds"/>
    <property type="evidence" value="ECO:0007669"/>
    <property type="project" value="InterPro"/>
</dbReference>
<dbReference type="PANTHER" id="PTHR45648">
    <property type="entry name" value="GDSL LIPASE/ACYLHYDROLASE FAMILY PROTEIN (AFU_ORTHOLOGUE AFUA_4G14700)"/>
    <property type="match status" value="1"/>
</dbReference>
<reference evidence="6" key="1">
    <citation type="journal article" date="2020" name="Nat. Commun.">
        <title>Genome assembly of wild tea tree DASZ reveals pedigree and selection history of tea varieties.</title>
        <authorList>
            <person name="Zhang W."/>
            <person name="Zhang Y."/>
            <person name="Qiu H."/>
            <person name="Guo Y."/>
            <person name="Wan H."/>
            <person name="Zhang X."/>
            <person name="Scossa F."/>
            <person name="Alseekh S."/>
            <person name="Zhang Q."/>
            <person name="Wang P."/>
            <person name="Xu L."/>
            <person name="Schmidt M.H."/>
            <person name="Jia X."/>
            <person name="Li D."/>
            <person name="Zhu A."/>
            <person name="Guo F."/>
            <person name="Chen W."/>
            <person name="Ni D."/>
            <person name="Usadel B."/>
            <person name="Fernie A.R."/>
            <person name="Wen W."/>
        </authorList>
    </citation>
    <scope>NUCLEOTIDE SEQUENCE [LARGE SCALE GENOMIC DNA]</scope>
    <source>
        <strain evidence="6">cv. G240</strain>
    </source>
</reference>
<feature type="chain" id="PRO_5029855343" description="SGNH hydrolase-type esterase domain-containing protein" evidence="4">
    <location>
        <begin position="24"/>
        <end position="404"/>
    </location>
</feature>
<dbReference type="Proteomes" id="UP000593564">
    <property type="component" value="Unassembled WGS sequence"/>
</dbReference>
<name>A0A7J7GF07_CAMSI</name>
<dbReference type="InterPro" id="IPR051058">
    <property type="entry name" value="GDSL_Est/Lipase"/>
</dbReference>
<keyword evidence="4" id="KW-0732">Signal</keyword>
<evidence type="ECO:0000256" key="2">
    <source>
        <dbReference type="ARBA" id="ARBA00022801"/>
    </source>
</evidence>
<keyword evidence="2" id="KW-0378">Hydrolase</keyword>
<evidence type="ECO:0000256" key="1">
    <source>
        <dbReference type="ARBA" id="ARBA00008668"/>
    </source>
</evidence>
<evidence type="ECO:0000256" key="3">
    <source>
        <dbReference type="ARBA" id="ARBA00022963"/>
    </source>
</evidence>
<comment type="caution">
    <text evidence="5">The sequence shown here is derived from an EMBL/GenBank/DDBJ whole genome shotgun (WGS) entry which is preliminary data.</text>
</comment>
<keyword evidence="3" id="KW-0443">Lipid metabolism</keyword>
<dbReference type="PANTHER" id="PTHR45648:SF13">
    <property type="entry name" value="OS02G0290900 PROTEIN"/>
    <property type="match status" value="1"/>
</dbReference>
<dbReference type="InterPro" id="IPR035669">
    <property type="entry name" value="SGNH_plant_lipase-like"/>
</dbReference>
<organism evidence="5 6">
    <name type="scientific">Camellia sinensis</name>
    <name type="common">Tea plant</name>
    <name type="synonym">Thea sinensis</name>
    <dbReference type="NCBI Taxonomy" id="4442"/>
    <lineage>
        <taxon>Eukaryota</taxon>
        <taxon>Viridiplantae</taxon>
        <taxon>Streptophyta</taxon>
        <taxon>Embryophyta</taxon>
        <taxon>Tracheophyta</taxon>
        <taxon>Spermatophyta</taxon>
        <taxon>Magnoliopsida</taxon>
        <taxon>eudicotyledons</taxon>
        <taxon>Gunneridae</taxon>
        <taxon>Pentapetalae</taxon>
        <taxon>asterids</taxon>
        <taxon>Ericales</taxon>
        <taxon>Theaceae</taxon>
        <taxon>Camellia</taxon>
    </lineage>
</organism>
<dbReference type="EMBL" id="JACBKZ010000011">
    <property type="protein sequence ID" value="KAF5938531.1"/>
    <property type="molecule type" value="Genomic_DNA"/>
</dbReference>
<dbReference type="InterPro" id="IPR001087">
    <property type="entry name" value="GDSL"/>
</dbReference>
<evidence type="ECO:0000256" key="4">
    <source>
        <dbReference type="SAM" id="SignalP"/>
    </source>
</evidence>
<dbReference type="Pfam" id="PF00657">
    <property type="entry name" value="Lipase_GDSL"/>
    <property type="match status" value="1"/>
</dbReference>
<evidence type="ECO:0000313" key="5">
    <source>
        <dbReference type="EMBL" id="KAF5938531.1"/>
    </source>
</evidence>
<evidence type="ECO:0000313" key="6">
    <source>
        <dbReference type="Proteomes" id="UP000593564"/>
    </source>
</evidence>
<dbReference type="AlphaFoldDB" id="A0A7J7GF07"/>
<reference evidence="5 6" key="2">
    <citation type="submission" date="2020-07" db="EMBL/GenBank/DDBJ databases">
        <title>Genome assembly of wild tea tree DASZ reveals pedigree and selection history of tea varieties.</title>
        <authorList>
            <person name="Zhang W."/>
        </authorList>
    </citation>
    <scope>NUCLEOTIDE SEQUENCE [LARGE SCALE GENOMIC DNA]</scope>
    <source>
        <strain evidence="6">cv. G240</strain>
        <tissue evidence="5">Leaf</tissue>
    </source>
</reference>